<reference evidence="2 3" key="1">
    <citation type="journal article" date="2019" name="Int. J. Syst. Evol. Microbiol.">
        <title>The Global Catalogue of Microorganisms (GCM) 10K type strain sequencing project: providing services to taxonomists for standard genome sequencing and annotation.</title>
        <authorList>
            <consortium name="The Broad Institute Genomics Platform"/>
            <consortium name="The Broad Institute Genome Sequencing Center for Infectious Disease"/>
            <person name="Wu L."/>
            <person name="Ma J."/>
        </authorList>
    </citation>
    <scope>NUCLEOTIDE SEQUENCE [LARGE SCALE GENOMIC DNA]</scope>
    <source>
        <strain evidence="2 3">CGMCC 1.12125</strain>
    </source>
</reference>
<proteinExistence type="predicted"/>
<evidence type="ECO:0000256" key="1">
    <source>
        <dbReference type="SAM" id="Coils"/>
    </source>
</evidence>
<comment type="caution">
    <text evidence="2">The sequence shown here is derived from an EMBL/GenBank/DDBJ whole genome shotgun (WGS) entry which is preliminary data.</text>
</comment>
<organism evidence="2 3">
    <name type="scientific">Halorientalis brevis</name>
    <dbReference type="NCBI Taxonomy" id="1126241"/>
    <lineage>
        <taxon>Archaea</taxon>
        <taxon>Methanobacteriati</taxon>
        <taxon>Methanobacteriota</taxon>
        <taxon>Stenosarchaea group</taxon>
        <taxon>Halobacteria</taxon>
        <taxon>Halobacteriales</taxon>
        <taxon>Haloarculaceae</taxon>
        <taxon>Halorientalis</taxon>
    </lineage>
</organism>
<dbReference type="RefSeq" id="WP_247381765.1">
    <property type="nucleotide sequence ID" value="NZ_JALLGV010000012.1"/>
</dbReference>
<protein>
    <submittedName>
        <fullName evidence="2">Uncharacterized protein</fullName>
    </submittedName>
</protein>
<name>A0ABD6CD64_9EURY</name>
<gene>
    <name evidence="2" type="ORF">ACFR9U_14165</name>
</gene>
<feature type="coiled-coil region" evidence="1">
    <location>
        <begin position="12"/>
        <end position="66"/>
    </location>
</feature>
<keyword evidence="1" id="KW-0175">Coiled coil</keyword>
<evidence type="ECO:0000313" key="2">
    <source>
        <dbReference type="EMBL" id="MFD1588125.1"/>
    </source>
</evidence>
<accession>A0ABD6CD64</accession>
<dbReference type="Proteomes" id="UP001597119">
    <property type="component" value="Unassembled WGS sequence"/>
</dbReference>
<keyword evidence="3" id="KW-1185">Reference proteome</keyword>
<sequence>MLPVAFAVFTLYRFMRREKRDELWRLERLRQEYIQNPWDIKSFSISDENRDAVDEVEQRMERASATREYPATFTIWSQLLLSIVFPKAFQLLLASI</sequence>
<dbReference type="EMBL" id="JBHUDJ010000008">
    <property type="protein sequence ID" value="MFD1588125.1"/>
    <property type="molecule type" value="Genomic_DNA"/>
</dbReference>
<evidence type="ECO:0000313" key="3">
    <source>
        <dbReference type="Proteomes" id="UP001597119"/>
    </source>
</evidence>
<dbReference type="AlphaFoldDB" id="A0ABD6CD64"/>